<organism evidence="6 7">
    <name type="scientific">Blastopirellula retiformator</name>
    <dbReference type="NCBI Taxonomy" id="2527970"/>
    <lineage>
        <taxon>Bacteria</taxon>
        <taxon>Pseudomonadati</taxon>
        <taxon>Planctomycetota</taxon>
        <taxon>Planctomycetia</taxon>
        <taxon>Pirellulales</taxon>
        <taxon>Pirellulaceae</taxon>
        <taxon>Blastopirellula</taxon>
    </lineage>
</organism>
<keyword evidence="7" id="KW-1185">Reference proteome</keyword>
<dbReference type="Gene3D" id="3.40.50.300">
    <property type="entry name" value="P-loop containing nucleotide triphosphate hydrolases"/>
    <property type="match status" value="1"/>
</dbReference>
<dbReference type="Proteomes" id="UP000318878">
    <property type="component" value="Unassembled WGS sequence"/>
</dbReference>
<dbReference type="RefSeq" id="WP_146436725.1">
    <property type="nucleotide sequence ID" value="NZ_SJPF01000007.1"/>
</dbReference>
<dbReference type="EMBL" id="SJPF01000007">
    <property type="protein sequence ID" value="TWT29727.1"/>
    <property type="molecule type" value="Genomic_DNA"/>
</dbReference>
<keyword evidence="1" id="KW-0547">Nucleotide-binding</keyword>
<dbReference type="AlphaFoldDB" id="A0A5C5UVZ5"/>
<feature type="domain" description="AAA+ ATPase" evidence="5">
    <location>
        <begin position="333"/>
        <end position="468"/>
    </location>
</feature>
<dbReference type="InterPro" id="IPR003593">
    <property type="entry name" value="AAA+_ATPase"/>
</dbReference>
<evidence type="ECO:0000256" key="4">
    <source>
        <dbReference type="ARBA" id="ARBA00040480"/>
    </source>
</evidence>
<dbReference type="InterPro" id="IPR052381">
    <property type="entry name" value="AAA_domain_protein"/>
</dbReference>
<evidence type="ECO:0000313" key="7">
    <source>
        <dbReference type="Proteomes" id="UP000318878"/>
    </source>
</evidence>
<evidence type="ECO:0000259" key="5">
    <source>
        <dbReference type="SMART" id="SM00382"/>
    </source>
</evidence>
<evidence type="ECO:0000313" key="6">
    <source>
        <dbReference type="EMBL" id="TWT29727.1"/>
    </source>
</evidence>
<keyword evidence="6" id="KW-0378">Hydrolase</keyword>
<comment type="caution">
    <text evidence="6">The sequence shown here is derived from an EMBL/GenBank/DDBJ whole genome shotgun (WGS) entry which is preliminary data.</text>
</comment>
<dbReference type="GO" id="GO:0005524">
    <property type="term" value="F:ATP binding"/>
    <property type="evidence" value="ECO:0007669"/>
    <property type="project" value="UniProtKB-KW"/>
</dbReference>
<evidence type="ECO:0000256" key="1">
    <source>
        <dbReference type="ARBA" id="ARBA00022741"/>
    </source>
</evidence>
<name>A0A5C5UVZ5_9BACT</name>
<sequence length="591" mass="66094">MNPNHEFFSELARLLNSGQSRSVVLSGNIYDLLWDGASYVPLNSFLFQKTKTSGLIQLVYELNGPIRADEASLSKLRGAWVEWKSGVDANLLALQDLQQKGSKLEFFQAEFDRHMRDATGNPTLALELLRQLTICSRASLRENLLIIIEAADMLLPEAGSLASLNDRQLHRISIVHDWFGDPEFAEGADSVCLLAESRSLIHSRISRMPQVLSVDVPAPSLEHREGYVRHFLDNNTPAPKLWSKPRALAECTAGLSLQALRQMLAGAAYSGDPLTVAQVFDKVEEYIRTQLGDDVVEFKKPSHTLKDVIGFSDLKEFLDRELIPRFKAKGAKALPGAAVAGAIGSGKTFIFEAVAAELDLPVLVLKNIRSQWFGQTDVIFERLKRVLDALDKVVIFVDEADTQFGSVDANAHETERRLTGKIQAMMSDRQLRGRVLWLLMTARIHLLSPDIRRPGRVGDLIIPVLDPVGEDRLAFIRWLLTAVEIEDEEAPSEENQITELDLSVLASDYSAAAFASLRSLLAALEPKTWEEVRAAIHDQIPPEIGATREYQTLQALLNCTRRSLLPDPDVNEEVREDWRKRIQELELQGIR</sequence>
<accession>A0A5C5UVZ5</accession>
<dbReference type="PANTHER" id="PTHR42960">
    <property type="entry name" value="YCF46 PROTEIN"/>
    <property type="match status" value="1"/>
</dbReference>
<reference evidence="6 7" key="1">
    <citation type="submission" date="2019-02" db="EMBL/GenBank/DDBJ databases">
        <title>Deep-cultivation of Planctomycetes and their phenomic and genomic characterization uncovers novel biology.</title>
        <authorList>
            <person name="Wiegand S."/>
            <person name="Jogler M."/>
            <person name="Boedeker C."/>
            <person name="Pinto D."/>
            <person name="Vollmers J."/>
            <person name="Rivas-Marin E."/>
            <person name="Kohn T."/>
            <person name="Peeters S.H."/>
            <person name="Heuer A."/>
            <person name="Rast P."/>
            <person name="Oberbeckmann S."/>
            <person name="Bunk B."/>
            <person name="Jeske O."/>
            <person name="Meyerdierks A."/>
            <person name="Storesund J.E."/>
            <person name="Kallscheuer N."/>
            <person name="Luecker S."/>
            <person name="Lage O.M."/>
            <person name="Pohl T."/>
            <person name="Merkel B.J."/>
            <person name="Hornburger P."/>
            <person name="Mueller R.-W."/>
            <person name="Bruemmer F."/>
            <person name="Labrenz M."/>
            <person name="Spormann A.M."/>
            <person name="Op Den Camp H."/>
            <person name="Overmann J."/>
            <person name="Amann R."/>
            <person name="Jetten M.S.M."/>
            <person name="Mascher T."/>
            <person name="Medema M.H."/>
            <person name="Devos D.P."/>
            <person name="Kaster A.-K."/>
            <person name="Ovreas L."/>
            <person name="Rohde M."/>
            <person name="Galperin M.Y."/>
            <person name="Jogler C."/>
        </authorList>
    </citation>
    <scope>NUCLEOTIDE SEQUENCE [LARGE SCALE GENOMIC DNA]</scope>
    <source>
        <strain evidence="6 7">Enr8</strain>
    </source>
</reference>
<keyword evidence="6" id="KW-0645">Protease</keyword>
<gene>
    <name evidence="6" type="primary">ftsH_4</name>
    <name evidence="6" type="ORF">Enr8_49150</name>
</gene>
<dbReference type="GO" id="GO:0016887">
    <property type="term" value="F:ATP hydrolysis activity"/>
    <property type="evidence" value="ECO:0007669"/>
    <property type="project" value="InterPro"/>
</dbReference>
<evidence type="ECO:0000256" key="2">
    <source>
        <dbReference type="ARBA" id="ARBA00022840"/>
    </source>
</evidence>
<dbReference type="GO" id="GO:0006508">
    <property type="term" value="P:proteolysis"/>
    <property type="evidence" value="ECO:0007669"/>
    <property type="project" value="UniProtKB-KW"/>
</dbReference>
<proteinExistence type="inferred from homology"/>
<dbReference type="InterPro" id="IPR003959">
    <property type="entry name" value="ATPase_AAA_core"/>
</dbReference>
<dbReference type="GO" id="GO:0008237">
    <property type="term" value="F:metallopeptidase activity"/>
    <property type="evidence" value="ECO:0007669"/>
    <property type="project" value="UniProtKB-KW"/>
</dbReference>
<dbReference type="Pfam" id="PF00004">
    <property type="entry name" value="AAA"/>
    <property type="match status" value="1"/>
</dbReference>
<dbReference type="PANTHER" id="PTHR42960:SF1">
    <property type="entry name" value="YCF46 PROTEIN"/>
    <property type="match status" value="1"/>
</dbReference>
<keyword evidence="2" id="KW-0067">ATP-binding</keyword>
<comment type="similarity">
    <text evidence="3">Belongs to the AAA ATPase family. Highly divergent.</text>
</comment>
<dbReference type="InterPro" id="IPR027417">
    <property type="entry name" value="P-loop_NTPase"/>
</dbReference>
<dbReference type="SMART" id="SM00382">
    <property type="entry name" value="AAA"/>
    <property type="match status" value="1"/>
</dbReference>
<protein>
    <recommendedName>
        <fullName evidence="4">Uncharacterized AAA domain-containing protein ycf46</fullName>
    </recommendedName>
</protein>
<dbReference type="SUPFAM" id="SSF52540">
    <property type="entry name" value="P-loop containing nucleoside triphosphate hydrolases"/>
    <property type="match status" value="1"/>
</dbReference>
<evidence type="ECO:0000256" key="3">
    <source>
        <dbReference type="ARBA" id="ARBA00038088"/>
    </source>
</evidence>
<keyword evidence="6" id="KW-0482">Metalloprotease</keyword>
<dbReference type="OrthoDB" id="9806903at2"/>